<reference evidence="3 4" key="1">
    <citation type="submission" date="2016-11" db="EMBL/GenBank/DDBJ databases">
        <title>Trade-off between light-utilization and light-protection in marine flavobacteria.</title>
        <authorList>
            <person name="Kumagai Y."/>
        </authorList>
    </citation>
    <scope>NUCLEOTIDE SEQUENCE [LARGE SCALE GENOMIC DNA]</scope>
    <source>
        <strain evidence="3 4">NBRC 107125</strain>
    </source>
</reference>
<feature type="chain" id="PRO_5012033192" description="DUF4136 domain-containing protein" evidence="1">
    <location>
        <begin position="21"/>
        <end position="190"/>
    </location>
</feature>
<dbReference type="Proteomes" id="UP000193450">
    <property type="component" value="Chromosome"/>
</dbReference>
<dbReference type="KEGG" id="osg:BST96_08830"/>
<evidence type="ECO:0000259" key="2">
    <source>
        <dbReference type="Pfam" id="PF13590"/>
    </source>
</evidence>
<proteinExistence type="predicted"/>
<evidence type="ECO:0000313" key="4">
    <source>
        <dbReference type="Proteomes" id="UP000193450"/>
    </source>
</evidence>
<keyword evidence="1" id="KW-0732">Signal</keyword>
<accession>A0A1X9NE98</accession>
<dbReference type="Pfam" id="PF13590">
    <property type="entry name" value="DUF4136"/>
    <property type="match status" value="1"/>
</dbReference>
<dbReference type="OrthoDB" id="6226987at2"/>
<dbReference type="InterPro" id="IPR025411">
    <property type="entry name" value="DUF4136"/>
</dbReference>
<dbReference type="EMBL" id="CP019343">
    <property type="protein sequence ID" value="ARN74215.1"/>
    <property type="molecule type" value="Genomic_DNA"/>
</dbReference>
<dbReference type="STRING" id="716816.BST96_08830"/>
<dbReference type="AlphaFoldDB" id="A0A1X9NE98"/>
<dbReference type="Gene3D" id="3.30.160.670">
    <property type="match status" value="1"/>
</dbReference>
<keyword evidence="4" id="KW-1185">Reference proteome</keyword>
<dbReference type="RefSeq" id="WP_085758351.1">
    <property type="nucleotide sequence ID" value="NZ_CP019343.1"/>
</dbReference>
<sequence length="190" mass="20380">MHPLCSAQRLLIVLIGFVLAACTPVSNVMVDYDTETDFSAFRAYDWLAADSKVEEGFDPLIAQRVQEALKTELFSAGFNEADSKPDVLVRYQVTTHTRQEPPKSSGSVGFGGSSGGNSAMGLSLSFPIGDKSVVKEANLVIDLVDPADKKLKWRGSKIIKISEESPEEITAVIDAAVAEIFGNYPPGSAP</sequence>
<protein>
    <recommendedName>
        <fullName evidence="2">DUF4136 domain-containing protein</fullName>
    </recommendedName>
</protein>
<feature type="domain" description="DUF4136" evidence="2">
    <location>
        <begin position="28"/>
        <end position="186"/>
    </location>
</feature>
<organism evidence="3 4">
    <name type="scientific">Oceanicoccus sagamiensis</name>
    <dbReference type="NCBI Taxonomy" id="716816"/>
    <lineage>
        <taxon>Bacteria</taxon>
        <taxon>Pseudomonadati</taxon>
        <taxon>Pseudomonadota</taxon>
        <taxon>Gammaproteobacteria</taxon>
        <taxon>Cellvibrionales</taxon>
        <taxon>Spongiibacteraceae</taxon>
        <taxon>Oceanicoccus</taxon>
    </lineage>
</organism>
<gene>
    <name evidence="3" type="ORF">BST96_08830</name>
</gene>
<evidence type="ECO:0000256" key="1">
    <source>
        <dbReference type="SAM" id="SignalP"/>
    </source>
</evidence>
<name>A0A1X9NE98_9GAMM</name>
<feature type="signal peptide" evidence="1">
    <location>
        <begin position="1"/>
        <end position="20"/>
    </location>
</feature>
<evidence type="ECO:0000313" key="3">
    <source>
        <dbReference type="EMBL" id="ARN74215.1"/>
    </source>
</evidence>